<dbReference type="NCBIfam" id="TIGR00756">
    <property type="entry name" value="PPR"/>
    <property type="match status" value="1"/>
</dbReference>
<accession>A0A1Q9DE64</accession>
<dbReference type="PANTHER" id="PTHR47447:SF17">
    <property type="entry name" value="OS12G0638900 PROTEIN"/>
    <property type="match status" value="1"/>
</dbReference>
<dbReference type="CDD" id="cd00121">
    <property type="entry name" value="MATH"/>
    <property type="match status" value="1"/>
</dbReference>
<dbReference type="Proteomes" id="UP000186817">
    <property type="component" value="Unassembled WGS sequence"/>
</dbReference>
<dbReference type="GO" id="GO:0003723">
    <property type="term" value="F:RNA binding"/>
    <property type="evidence" value="ECO:0007669"/>
    <property type="project" value="InterPro"/>
</dbReference>
<reference evidence="3 4" key="1">
    <citation type="submission" date="2016-02" db="EMBL/GenBank/DDBJ databases">
        <title>Genome analysis of coral dinoflagellate symbionts highlights evolutionary adaptations to a symbiotic lifestyle.</title>
        <authorList>
            <person name="Aranda M."/>
            <person name="Li Y."/>
            <person name="Liew Y.J."/>
            <person name="Baumgarten S."/>
            <person name="Simakov O."/>
            <person name="Wilson M."/>
            <person name="Piel J."/>
            <person name="Ashoor H."/>
            <person name="Bougouffa S."/>
            <person name="Bajic V.B."/>
            <person name="Ryu T."/>
            <person name="Ravasi T."/>
            <person name="Bayer T."/>
            <person name="Micklem G."/>
            <person name="Kim H."/>
            <person name="Bhak J."/>
            <person name="Lajeunesse T.C."/>
            <person name="Voolstra C.R."/>
        </authorList>
    </citation>
    <scope>NUCLEOTIDE SEQUENCE [LARGE SCALE GENOMIC DNA]</scope>
    <source>
        <strain evidence="3 4">CCMP2467</strain>
    </source>
</reference>
<dbReference type="Pfam" id="PF00849">
    <property type="entry name" value="PseudoU_synth_2"/>
    <property type="match status" value="1"/>
</dbReference>
<feature type="domain" description="Pseudouridine synthase RsuA/RluA-like" evidence="2">
    <location>
        <begin position="936"/>
        <end position="1102"/>
    </location>
</feature>
<keyword evidence="1" id="KW-0677">Repeat</keyword>
<dbReference type="OrthoDB" id="413998at2759"/>
<keyword evidence="4" id="KW-1185">Reference proteome</keyword>
<organism evidence="3 4">
    <name type="scientific">Symbiodinium microadriaticum</name>
    <name type="common">Dinoflagellate</name>
    <name type="synonym">Zooxanthella microadriatica</name>
    <dbReference type="NCBI Taxonomy" id="2951"/>
    <lineage>
        <taxon>Eukaryota</taxon>
        <taxon>Sar</taxon>
        <taxon>Alveolata</taxon>
        <taxon>Dinophyceae</taxon>
        <taxon>Suessiales</taxon>
        <taxon>Symbiodiniaceae</taxon>
        <taxon>Symbiodinium</taxon>
    </lineage>
</organism>
<protein>
    <submittedName>
        <fullName evidence="3">Pentatricopeptide repeat-containing protein, chloroplastic</fullName>
    </submittedName>
</protein>
<evidence type="ECO:0000313" key="3">
    <source>
        <dbReference type="EMBL" id="OLP93504.1"/>
    </source>
</evidence>
<dbReference type="GO" id="GO:0009982">
    <property type="term" value="F:pseudouridine synthase activity"/>
    <property type="evidence" value="ECO:0007669"/>
    <property type="project" value="InterPro"/>
</dbReference>
<sequence>MSAHSARGDWQLVLSLLQQVRDFAHQPDVFSHNHLLNACSRRRRWQLAVDILDDMVSAKCFDLISFGTCIAACAKSGQWQAAMCLLRWMSDRQLRPNTISCNSALSACGASGNWQVALEVLAGMDAASASPDQISCNAALNACRGAGAWVPALGLLELMPELQLAPDEISFNCAISTCEKSAQWWIALDLLSVMQSQELQLGLIAISSAMSACRAGNRWQDATRLSEVMSASSVQADLISMTTLIGACDNGGNWPLALHIFHDYDPPESDTAFTSAAIKACSTRGRWLESVELFHCMAEARRQPDLLCYTMLVHACGKGSQIVLASDLLRDMPNHFLIPDAAVYNSVINACVGHSWERACAFFNEMQGTCKPNSVTCASVLAAVQKEEQWQMAIQILHKMMKLRIAADAESYKGLIASLDPSDWQLAVQMISQASEAQSLDLDVADAALQVFCRSGMWPAALSLINALKAGSSEADGKMAKHVSAALERVSWQAALAWLQHLGATTLRPHVAEYTSAIAACKPSGSWEVALSLLLEMMCCKISPKVTAFNEVIHAADKAGEWRLAISLLSVTMPEMSVSPNTASYNSAISACEVAKEWQQAFATLVSMKIQALTPDEISFNSAISAAEKAGQWEHAIQLLLKMSAEATAPSTISYNAAISACAKPGEWEAALALAAVMDETGVTCDEITFNCLSNACEKAGCWQLALDLLQKQSPTKVGSLVQQICSSGAFSLDSALTPAEASQVVWRLAKLSRLGASVASLAEPASQVVVSVGIEAFELQELGAVMWSLARLGVSGALMPRLSRAAFQKMDAGGARGLNIRTMANLAWALSLPDTDVAGTLGQIQNELARRSVRLAQSVSRASWTEFVTAALAILYAAHFAGQLLPNAAQTVRSALVRQGSRLDKGLQALGGGLGPGLGEEAGEPWAQELPGALLVRKPAHWQVDERDAIYDVEQFSDNRGLLSFFVRSLRPGRQYPILRDTTHQRGFLHRLDVPSSGLILVATSYERFYDLKFQLATGLLTRAYVILCHGLLNPSRAGVCSPINWLSFGPDSNRASLVQDSGRPSQTYMRLLARAFRGQRALSLVHVKIMTGRRHQIRVHTCFVGHPTLADGKYSSTITYMEDLVWCPRNFLHRHELVFEVSGRTSEAFEDLPPDLAEALRKLDLEVVPSSSLTTSADTKGLKCTDVLKTAEDLLYRGRDNMKSPARRPRINLRGRESRWTVGVFLQAPRGQVSFRLHLGAKTMSFAAEFDEAPEWGSQRLAVLDSVDKTMNVRLEILDITAPLTKVDYPPCLTASVKFADAVQAAAREATAVRSLMVKRIEWRVGRISERVAAARAAANELGAEEAWEPIVSPPFAAGGFEGLQLHLYPLGYRAKGEETCGFFLLCPKGMHVKCKAFVGDAVRNWDHHYADREPYGRGNFCRLQDKVDADDSVLCGVELQEIRMEHTTQVRGGPFGSIADQMKVVNHPSVGSMELVRELKDAAYGKDHAKPRARSRKTPHQYTHLAPAMDERPAERPMVPLPGMAASKSVPLLLPHVGSGSPGKAHLESMAGLPISPSKYPEKSSWR</sequence>
<gene>
    <name evidence="3" type="ORF">AK812_SmicGene24588</name>
</gene>
<dbReference type="InterPro" id="IPR011990">
    <property type="entry name" value="TPR-like_helical_dom_sf"/>
</dbReference>
<evidence type="ECO:0000259" key="2">
    <source>
        <dbReference type="Pfam" id="PF00849"/>
    </source>
</evidence>
<dbReference type="Gene3D" id="1.25.40.10">
    <property type="entry name" value="Tetratricopeptide repeat domain"/>
    <property type="match status" value="5"/>
</dbReference>
<dbReference type="PROSITE" id="PS51375">
    <property type="entry name" value="PPR"/>
    <property type="match status" value="5"/>
</dbReference>
<name>A0A1Q9DE64_SYMMI</name>
<dbReference type="InterPro" id="IPR020103">
    <property type="entry name" value="PsdUridine_synth_cat_dom_sf"/>
</dbReference>
<dbReference type="InterPro" id="IPR002885">
    <property type="entry name" value="PPR_rpt"/>
</dbReference>
<dbReference type="Pfam" id="PF13041">
    <property type="entry name" value="PPR_2"/>
    <property type="match status" value="1"/>
</dbReference>
<comment type="caution">
    <text evidence="3">The sequence shown here is derived from an EMBL/GenBank/DDBJ whole genome shotgun (WGS) entry which is preliminary data.</text>
</comment>
<dbReference type="EMBL" id="LSRX01000578">
    <property type="protein sequence ID" value="OLP93504.1"/>
    <property type="molecule type" value="Genomic_DNA"/>
</dbReference>
<dbReference type="Pfam" id="PF01535">
    <property type="entry name" value="PPR"/>
    <property type="match status" value="1"/>
</dbReference>
<dbReference type="InterPro" id="IPR006145">
    <property type="entry name" value="PsdUridine_synth_RsuA/RluA"/>
</dbReference>
<evidence type="ECO:0000313" key="4">
    <source>
        <dbReference type="Proteomes" id="UP000186817"/>
    </source>
</evidence>
<dbReference type="Gene3D" id="3.30.2350.10">
    <property type="entry name" value="Pseudouridine synthase"/>
    <property type="match status" value="1"/>
</dbReference>
<dbReference type="SUPFAM" id="SSF55120">
    <property type="entry name" value="Pseudouridine synthase"/>
    <property type="match status" value="1"/>
</dbReference>
<dbReference type="GO" id="GO:0001522">
    <property type="term" value="P:pseudouridine synthesis"/>
    <property type="evidence" value="ECO:0007669"/>
    <property type="project" value="InterPro"/>
</dbReference>
<proteinExistence type="predicted"/>
<evidence type="ECO:0000256" key="1">
    <source>
        <dbReference type="ARBA" id="ARBA00022737"/>
    </source>
</evidence>
<dbReference type="Pfam" id="PF13812">
    <property type="entry name" value="PPR_3"/>
    <property type="match status" value="2"/>
</dbReference>
<dbReference type="InterPro" id="IPR002083">
    <property type="entry name" value="MATH/TRAF_dom"/>
</dbReference>
<dbReference type="CDD" id="cd02869">
    <property type="entry name" value="PseudoU_synth_RluA_like"/>
    <property type="match status" value="1"/>
</dbReference>
<dbReference type="PANTHER" id="PTHR47447">
    <property type="entry name" value="OS03G0856100 PROTEIN"/>
    <property type="match status" value="1"/>
</dbReference>